<protein>
    <submittedName>
        <fullName evidence="2">Phage tail fiber protein</fullName>
    </submittedName>
</protein>
<sequence length="118" mass="13633">MALSYKDYIANGQAKDFAVPFSFIHDEDIKVFVDGKRQERKINNKVVTLSAAPEANLIVRVKRETPLHERTVDFYDGSILSEENLDQANEQLFFVAQEVLDYSEGLLKMKEWSLQCFK</sequence>
<dbReference type="EMBL" id="JAPMOU010000006">
    <property type="protein sequence ID" value="MDE1461807.1"/>
    <property type="molecule type" value="Genomic_DNA"/>
</dbReference>
<keyword evidence="3" id="KW-1185">Reference proteome</keyword>
<dbReference type="InterPro" id="IPR005604">
    <property type="entry name" value="Phage_T7_tail_fibre-like_N"/>
</dbReference>
<evidence type="ECO:0000313" key="2">
    <source>
        <dbReference type="EMBL" id="MDE1461807.1"/>
    </source>
</evidence>
<proteinExistence type="predicted"/>
<name>A0ABT5U667_9GAMM</name>
<comment type="caution">
    <text evidence="2">The sequence shown here is derived from an EMBL/GenBank/DDBJ whole genome shotgun (WGS) entry which is preliminary data.</text>
</comment>
<dbReference type="Pfam" id="PF03906">
    <property type="entry name" value="Phage_T7_tail"/>
    <property type="match status" value="1"/>
</dbReference>
<dbReference type="Proteomes" id="UP001528823">
    <property type="component" value="Unassembled WGS sequence"/>
</dbReference>
<evidence type="ECO:0000259" key="1">
    <source>
        <dbReference type="Pfam" id="PF03906"/>
    </source>
</evidence>
<accession>A0ABT5U667</accession>
<feature type="domain" description="Bacteriophage T7 tail fibre protein-like N-terminal" evidence="1">
    <location>
        <begin position="4"/>
        <end position="105"/>
    </location>
</feature>
<reference evidence="2 3" key="1">
    <citation type="submission" date="2022-11" db="EMBL/GenBank/DDBJ databases">
        <title>Spartinivicinus poritis sp. nov., isolated from scleractinian coral Porites lutea.</title>
        <authorList>
            <person name="Zhang G."/>
            <person name="Cai L."/>
            <person name="Wei Q."/>
        </authorList>
    </citation>
    <scope>NUCLEOTIDE SEQUENCE [LARGE SCALE GENOMIC DNA]</scope>
    <source>
        <strain evidence="2 3">A2-2</strain>
    </source>
</reference>
<organism evidence="2 3">
    <name type="scientific">Spartinivicinus poritis</name>
    <dbReference type="NCBI Taxonomy" id="2994640"/>
    <lineage>
        <taxon>Bacteria</taxon>
        <taxon>Pseudomonadati</taxon>
        <taxon>Pseudomonadota</taxon>
        <taxon>Gammaproteobacteria</taxon>
        <taxon>Oceanospirillales</taxon>
        <taxon>Zooshikellaceae</taxon>
        <taxon>Spartinivicinus</taxon>
    </lineage>
</organism>
<gene>
    <name evidence="2" type="ORF">ORQ98_07480</name>
</gene>
<dbReference type="RefSeq" id="WP_274688163.1">
    <property type="nucleotide sequence ID" value="NZ_JAPMOU010000006.1"/>
</dbReference>
<evidence type="ECO:0000313" key="3">
    <source>
        <dbReference type="Proteomes" id="UP001528823"/>
    </source>
</evidence>